<name>A0AAD7UZC4_9FUNG</name>
<evidence type="ECO:0000313" key="2">
    <source>
        <dbReference type="Proteomes" id="UP001234581"/>
    </source>
</evidence>
<protein>
    <submittedName>
        <fullName evidence="1">Uncharacterized protein</fullName>
    </submittedName>
</protein>
<dbReference type="AlphaFoldDB" id="A0AAD7UZC4"/>
<dbReference type="EMBL" id="JARTCD010000045">
    <property type="protein sequence ID" value="KAJ8655784.1"/>
    <property type="molecule type" value="Genomic_DNA"/>
</dbReference>
<accession>A0AAD7UZC4</accession>
<sequence length="114" mass="13336">MANKDTMEIRFCPCHVAEIVLQYLDVRLLDVFVHNQLYHHDAVFRCWDDDDNDKAFQNDTRELEQHIDMVNTLHPMATLLAPKACIISIVVPSIILRDQISSYVDVSVNIWRRI</sequence>
<dbReference type="Proteomes" id="UP001234581">
    <property type="component" value="Unassembled WGS sequence"/>
</dbReference>
<reference evidence="1 2" key="1">
    <citation type="submission" date="2023-03" db="EMBL/GenBank/DDBJ databases">
        <title>Genome sequence of Lichtheimia ornata CBS 291.66.</title>
        <authorList>
            <person name="Mohabir J.T."/>
            <person name="Shea T.P."/>
            <person name="Kurbessoian T."/>
            <person name="Berby B."/>
            <person name="Fontaine J."/>
            <person name="Livny J."/>
            <person name="Gnirke A."/>
            <person name="Stajich J.E."/>
            <person name="Cuomo C.A."/>
        </authorList>
    </citation>
    <scope>NUCLEOTIDE SEQUENCE [LARGE SCALE GENOMIC DNA]</scope>
    <source>
        <strain evidence="1">CBS 291.66</strain>
    </source>
</reference>
<organism evidence="1 2">
    <name type="scientific">Lichtheimia ornata</name>
    <dbReference type="NCBI Taxonomy" id="688661"/>
    <lineage>
        <taxon>Eukaryota</taxon>
        <taxon>Fungi</taxon>
        <taxon>Fungi incertae sedis</taxon>
        <taxon>Mucoromycota</taxon>
        <taxon>Mucoromycotina</taxon>
        <taxon>Mucoromycetes</taxon>
        <taxon>Mucorales</taxon>
        <taxon>Lichtheimiaceae</taxon>
        <taxon>Lichtheimia</taxon>
    </lineage>
</organism>
<comment type="caution">
    <text evidence="1">The sequence shown here is derived from an EMBL/GenBank/DDBJ whole genome shotgun (WGS) entry which is preliminary data.</text>
</comment>
<dbReference type="GeneID" id="83215855"/>
<evidence type="ECO:0000313" key="1">
    <source>
        <dbReference type="EMBL" id="KAJ8655784.1"/>
    </source>
</evidence>
<gene>
    <name evidence="1" type="ORF">O0I10_008448</name>
</gene>
<proteinExistence type="predicted"/>
<keyword evidence="2" id="KW-1185">Reference proteome</keyword>
<dbReference type="RefSeq" id="XP_058340697.1">
    <property type="nucleotide sequence ID" value="XM_058488451.1"/>
</dbReference>